<dbReference type="InterPro" id="IPR058248">
    <property type="entry name" value="Lxx211020-like"/>
</dbReference>
<dbReference type="PANTHER" id="PTHR36302">
    <property type="entry name" value="BLR7088 PROTEIN"/>
    <property type="match status" value="1"/>
</dbReference>
<keyword evidence="2" id="KW-1185">Reference proteome</keyword>
<dbReference type="Proteomes" id="UP000007394">
    <property type="component" value="Chromosome"/>
</dbReference>
<protein>
    <recommendedName>
        <fullName evidence="3">Copper chaperone PCu(A)C</fullName>
    </recommendedName>
</protein>
<dbReference type="InterPro" id="IPR036182">
    <property type="entry name" value="PCuAC_sf"/>
</dbReference>
<dbReference type="eggNOG" id="COG2847">
    <property type="taxonomic scope" value="Bacteria"/>
</dbReference>
<dbReference type="STRING" id="945713.IALB_2415"/>
<dbReference type="RefSeq" id="WP_014561261.1">
    <property type="nucleotide sequence ID" value="NC_017464.1"/>
</dbReference>
<organism evidence="1 2">
    <name type="scientific">Ignavibacterium album (strain DSM 19864 / JCM 16511 / NBRC 101810 / Mat9-16)</name>
    <dbReference type="NCBI Taxonomy" id="945713"/>
    <lineage>
        <taxon>Bacteria</taxon>
        <taxon>Pseudomonadati</taxon>
        <taxon>Ignavibacteriota</taxon>
        <taxon>Ignavibacteria</taxon>
        <taxon>Ignavibacteriales</taxon>
        <taxon>Ignavibacteriaceae</taxon>
        <taxon>Ignavibacterium</taxon>
    </lineage>
</organism>
<dbReference type="AlphaFoldDB" id="I0AMB1"/>
<sequence>MKLLLLALLIFISSPEEKIKIKEPWMRISAEGQSTALFMKIENMVDVADTLYKVECDFAGRVEIHETYQQGDMMGMREVPFIVIPPKSTFELKPRSHHIMVIKLKKDIKKGMQEEFTLYFKQAGKLKVKATAQEMQMPKMEHKH</sequence>
<reference evidence="1 2" key="1">
    <citation type="journal article" date="2012" name="Front. Microbiol.">
        <title>Complete genome of Ignavibacterium album, a metabolically versatile, flagellated, facultative anaerobe from the phylum Chlorobi.</title>
        <authorList>
            <person name="Liu Z."/>
            <person name="Frigaard N.-U."/>
            <person name="Vogl K."/>
            <person name="Iino T."/>
            <person name="Ohkuma M."/>
            <person name="Overmann J."/>
            <person name="Bryant D.A."/>
        </authorList>
    </citation>
    <scope>NUCLEOTIDE SEQUENCE [LARGE SCALE GENOMIC DNA]</scope>
    <source>
        <strain evidence="2">DSM 19864 / JCM 16511 / NBRC 101810 / Mat9-16</strain>
    </source>
</reference>
<proteinExistence type="predicted"/>
<name>I0AMB1_IGNAJ</name>
<dbReference type="Pfam" id="PF04314">
    <property type="entry name" value="PCuAC"/>
    <property type="match status" value="1"/>
</dbReference>
<dbReference type="EMBL" id="CP003418">
    <property type="protein sequence ID" value="AFH50118.1"/>
    <property type="molecule type" value="Genomic_DNA"/>
</dbReference>
<evidence type="ECO:0000313" key="1">
    <source>
        <dbReference type="EMBL" id="AFH50118.1"/>
    </source>
</evidence>
<dbReference type="KEGG" id="ial:IALB_2415"/>
<dbReference type="InterPro" id="IPR007410">
    <property type="entry name" value="LpqE-like"/>
</dbReference>
<dbReference type="HOGENOM" id="CLU_100939_1_2_10"/>
<evidence type="ECO:0008006" key="3">
    <source>
        <dbReference type="Google" id="ProtNLM"/>
    </source>
</evidence>
<accession>I0AMB1</accession>
<dbReference type="OrthoDB" id="9796962at2"/>
<dbReference type="SUPFAM" id="SSF110087">
    <property type="entry name" value="DR1885-like metal-binding protein"/>
    <property type="match status" value="1"/>
</dbReference>
<evidence type="ECO:0000313" key="2">
    <source>
        <dbReference type="Proteomes" id="UP000007394"/>
    </source>
</evidence>
<dbReference type="Gene3D" id="2.60.40.1890">
    <property type="entry name" value="PCu(A)C copper chaperone"/>
    <property type="match status" value="1"/>
</dbReference>
<dbReference type="PANTHER" id="PTHR36302:SF1">
    <property type="entry name" value="COPPER CHAPERONE PCU(A)C"/>
    <property type="match status" value="1"/>
</dbReference>
<gene>
    <name evidence="1" type="ordered locus">IALB_2415</name>
</gene>